<keyword evidence="1" id="KW-0802">TPR repeat</keyword>
<feature type="chain" id="PRO_5047411614" evidence="2">
    <location>
        <begin position="26"/>
        <end position="569"/>
    </location>
</feature>
<evidence type="ECO:0000313" key="4">
    <source>
        <dbReference type="Proteomes" id="UP001652564"/>
    </source>
</evidence>
<feature type="signal peptide" evidence="2">
    <location>
        <begin position="1"/>
        <end position="25"/>
    </location>
</feature>
<protein>
    <submittedName>
        <fullName evidence="3">Tetratricopeptide repeat protein</fullName>
    </submittedName>
</protein>
<dbReference type="Gene3D" id="1.25.40.10">
    <property type="entry name" value="Tetratricopeptide repeat domain"/>
    <property type="match status" value="3"/>
</dbReference>
<keyword evidence="4" id="KW-1185">Reference proteome</keyword>
<evidence type="ECO:0000256" key="1">
    <source>
        <dbReference type="PROSITE-ProRule" id="PRU00339"/>
    </source>
</evidence>
<feature type="repeat" description="TPR" evidence="1">
    <location>
        <begin position="468"/>
        <end position="501"/>
    </location>
</feature>
<reference evidence="3 4" key="1">
    <citation type="submission" date="2022-10" db="EMBL/GenBank/DDBJ databases">
        <title>Defluviimonas sp. nov., isolated from ocean surface sediments.</title>
        <authorList>
            <person name="He W."/>
            <person name="Wang L."/>
            <person name="Zhang D.-F."/>
        </authorList>
    </citation>
    <scope>NUCLEOTIDE SEQUENCE [LARGE SCALE GENOMIC DNA]</scope>
    <source>
        <strain evidence="3 4">WL0050</strain>
    </source>
</reference>
<dbReference type="SUPFAM" id="SSF48452">
    <property type="entry name" value="TPR-like"/>
    <property type="match status" value="2"/>
</dbReference>
<proteinExistence type="predicted"/>
<dbReference type="Proteomes" id="UP001652564">
    <property type="component" value="Unassembled WGS sequence"/>
</dbReference>
<gene>
    <name evidence="3" type="ORF">OEZ71_17465</name>
</gene>
<dbReference type="PANTHER" id="PTHR12558">
    <property type="entry name" value="CELL DIVISION CYCLE 16,23,27"/>
    <property type="match status" value="1"/>
</dbReference>
<dbReference type="Pfam" id="PF13432">
    <property type="entry name" value="TPR_16"/>
    <property type="match status" value="2"/>
</dbReference>
<dbReference type="EMBL" id="JAOWKZ010000004">
    <property type="protein sequence ID" value="MCV2874089.1"/>
    <property type="molecule type" value="Genomic_DNA"/>
</dbReference>
<dbReference type="PANTHER" id="PTHR12558:SF13">
    <property type="entry name" value="CELL DIVISION CYCLE PROTEIN 27 HOMOLOG"/>
    <property type="match status" value="1"/>
</dbReference>
<dbReference type="RefSeq" id="WP_263741340.1">
    <property type="nucleotide sequence ID" value="NZ_JAOWKZ010000004.1"/>
</dbReference>
<evidence type="ECO:0000313" key="3">
    <source>
        <dbReference type="EMBL" id="MCV2874089.1"/>
    </source>
</evidence>
<feature type="repeat" description="TPR" evidence="1">
    <location>
        <begin position="399"/>
        <end position="432"/>
    </location>
</feature>
<keyword evidence="2" id="KW-0732">Signal</keyword>
<organism evidence="3 4">
    <name type="scientific">Albidovulum litorale</name>
    <dbReference type="NCBI Taxonomy" id="2984134"/>
    <lineage>
        <taxon>Bacteria</taxon>
        <taxon>Pseudomonadati</taxon>
        <taxon>Pseudomonadota</taxon>
        <taxon>Alphaproteobacteria</taxon>
        <taxon>Rhodobacterales</taxon>
        <taxon>Paracoccaceae</taxon>
        <taxon>Albidovulum</taxon>
    </lineage>
</organism>
<dbReference type="Pfam" id="PF00515">
    <property type="entry name" value="TPR_1"/>
    <property type="match status" value="1"/>
</dbReference>
<feature type="repeat" description="TPR" evidence="1">
    <location>
        <begin position="361"/>
        <end position="394"/>
    </location>
</feature>
<dbReference type="SMART" id="SM00028">
    <property type="entry name" value="TPR"/>
    <property type="match status" value="7"/>
</dbReference>
<comment type="caution">
    <text evidence="3">The sequence shown here is derived from an EMBL/GenBank/DDBJ whole genome shotgun (WGS) entry which is preliminary data.</text>
</comment>
<dbReference type="InterPro" id="IPR011990">
    <property type="entry name" value="TPR-like_helical_dom_sf"/>
</dbReference>
<accession>A0ABT2ZSE9</accession>
<name>A0ABT2ZSE9_9RHOB</name>
<dbReference type="InterPro" id="IPR019734">
    <property type="entry name" value="TPR_rpt"/>
</dbReference>
<sequence length="569" mass="61740">MTHLRPLSLILALGLSLGTTAPVVARDGLAGPYLAGRLASRESDYRTAADFFIRALVSDPTNPALLENAVVAQIGRGTVEKALPSVEAMSKLGAKSQFADLVVLADFARKGEFEAAVAALESGRSSGPLVDGLYRAWALVGMGRMSEATVAFDEVANGQGTRIFGLYHKALALASVGDFEGADHIFSGEEGGPLRATKRGVIAHSQVLSQLERNTDAIELIDATFGEGGEATIADLRARLAAGETLPFTLVSGAAGGVAEVFYTVASALQVESTDHITLAYARMAEYVAPDDADAILLCAEILEAQGQYELATEAFDRIPRENPAFLSAELGRADALIAGDRVDAAIEVLKQLAKDHADRPDIWSALGDTYRRQERYGEAADAYDKAIGALTGEERGQWIVYYTRAIANERQKNWDKAEADFRKALELNPDQPSVLNYLGYSYLERKENYDEALSMIERAVAARPDDGAIVDSLGWALYRLGRYDEAVGHMEKAVELMPVDPVVNDHLGDVYWAVDRKREAEFQWKRALSFEPDTEEEAARIRRKLEVGLDVVLKEEGSEPLAVTKNGN</sequence>
<evidence type="ECO:0000256" key="2">
    <source>
        <dbReference type="SAM" id="SignalP"/>
    </source>
</evidence>
<dbReference type="PROSITE" id="PS50005">
    <property type="entry name" value="TPR"/>
    <property type="match status" value="3"/>
</dbReference>